<gene>
    <name evidence="4" type="ORF">DSCW_29420</name>
</gene>
<sequence>MPIIIEIDQKRQYLTASYKGTVSDDEVIGAWKGVYEGSEWTPGMPELIDLSALDDAKVTLQGFREVSDYCSEVFRRERLSNVIVSVFAPRRFQHNLMKSYRMVNKNSPVNTMLFNNFEDAKAFLEGCSHTFIQNEIQKMKKVFDAMADGVCIINEDHSIQYANSAMEIDFGDYKRKKCYEYFLGKRTVCSWCKNPQVFSGETIRRDWYSPKTKKTYDLIDTFFENPDGSLSIIEIFRDITERKRIELENVRLLEELKEASNEINTLKRTLELKREKEKFRRLAEVTSDWLWEVDANGTYTYSNPIVYELLGYLPEEILGKKPFDFMPKNEAERIKRVFRKLKAEGSPLKAIENVNLHKNGCRVVLETSGVPIFNDSGTFIGFRGIDRNISNRKLRKKPSSPEKTRIDGS</sequence>
<name>A0A5K7Z468_9BACT</name>
<dbReference type="Proteomes" id="UP000427769">
    <property type="component" value="Chromosome"/>
</dbReference>
<keyword evidence="5" id="KW-1185">Reference proteome</keyword>
<dbReference type="KEGG" id="dwd:DSCW_29420"/>
<evidence type="ECO:0000313" key="5">
    <source>
        <dbReference type="Proteomes" id="UP000427769"/>
    </source>
</evidence>
<proteinExistence type="predicted"/>
<dbReference type="EMBL" id="AP021875">
    <property type="protein sequence ID" value="BBO75525.1"/>
    <property type="molecule type" value="Genomic_DNA"/>
</dbReference>
<evidence type="ECO:0000259" key="2">
    <source>
        <dbReference type="PROSITE" id="PS50112"/>
    </source>
</evidence>
<dbReference type="SUPFAM" id="SSF55785">
    <property type="entry name" value="PYP-like sensor domain (PAS domain)"/>
    <property type="match status" value="2"/>
</dbReference>
<evidence type="ECO:0008006" key="6">
    <source>
        <dbReference type="Google" id="ProtNLM"/>
    </source>
</evidence>
<dbReference type="SMART" id="SM00091">
    <property type="entry name" value="PAS"/>
    <property type="match status" value="2"/>
</dbReference>
<dbReference type="Pfam" id="PF08448">
    <property type="entry name" value="PAS_4"/>
    <property type="match status" value="1"/>
</dbReference>
<accession>A0A5K7Z468</accession>
<dbReference type="PROSITE" id="PS50112">
    <property type="entry name" value="PAS"/>
    <property type="match status" value="1"/>
</dbReference>
<evidence type="ECO:0000256" key="1">
    <source>
        <dbReference type="SAM" id="Coils"/>
    </source>
</evidence>
<evidence type="ECO:0000313" key="4">
    <source>
        <dbReference type="EMBL" id="BBO75525.1"/>
    </source>
</evidence>
<protein>
    <recommendedName>
        <fullName evidence="6">PAS domain-containing protein</fullName>
    </recommendedName>
</protein>
<dbReference type="InterPro" id="IPR000700">
    <property type="entry name" value="PAS-assoc_C"/>
</dbReference>
<dbReference type="PROSITE" id="PS50113">
    <property type="entry name" value="PAC"/>
    <property type="match status" value="1"/>
</dbReference>
<feature type="coiled-coil region" evidence="1">
    <location>
        <begin position="242"/>
        <end position="276"/>
    </location>
</feature>
<dbReference type="Gene3D" id="3.30.450.20">
    <property type="entry name" value="PAS domain"/>
    <property type="match status" value="2"/>
</dbReference>
<dbReference type="OrthoDB" id="9814202at2"/>
<dbReference type="AlphaFoldDB" id="A0A5K7Z468"/>
<dbReference type="NCBIfam" id="TIGR00229">
    <property type="entry name" value="sensory_box"/>
    <property type="match status" value="1"/>
</dbReference>
<dbReference type="Pfam" id="PF13188">
    <property type="entry name" value="PAS_8"/>
    <property type="match status" value="1"/>
</dbReference>
<dbReference type="SMART" id="SM00086">
    <property type="entry name" value="PAC"/>
    <property type="match status" value="1"/>
</dbReference>
<feature type="domain" description="PAS" evidence="2">
    <location>
        <begin position="275"/>
        <end position="345"/>
    </location>
</feature>
<organism evidence="4 5">
    <name type="scientific">Desulfosarcina widdelii</name>
    <dbReference type="NCBI Taxonomy" id="947919"/>
    <lineage>
        <taxon>Bacteria</taxon>
        <taxon>Pseudomonadati</taxon>
        <taxon>Thermodesulfobacteriota</taxon>
        <taxon>Desulfobacteria</taxon>
        <taxon>Desulfobacterales</taxon>
        <taxon>Desulfosarcinaceae</taxon>
        <taxon>Desulfosarcina</taxon>
    </lineage>
</organism>
<dbReference type="CDD" id="cd00130">
    <property type="entry name" value="PAS"/>
    <property type="match status" value="1"/>
</dbReference>
<dbReference type="InterPro" id="IPR013656">
    <property type="entry name" value="PAS_4"/>
</dbReference>
<reference evidence="4 5" key="1">
    <citation type="submission" date="2019-11" db="EMBL/GenBank/DDBJ databases">
        <title>Comparative genomics of hydrocarbon-degrading Desulfosarcina strains.</title>
        <authorList>
            <person name="Watanabe M."/>
            <person name="Kojima H."/>
            <person name="Fukui M."/>
        </authorList>
    </citation>
    <scope>NUCLEOTIDE SEQUENCE [LARGE SCALE GENOMIC DNA]</scope>
    <source>
        <strain evidence="4 5">PP31</strain>
    </source>
</reference>
<dbReference type="InterPro" id="IPR035965">
    <property type="entry name" value="PAS-like_dom_sf"/>
</dbReference>
<evidence type="ECO:0000259" key="3">
    <source>
        <dbReference type="PROSITE" id="PS50113"/>
    </source>
</evidence>
<feature type="domain" description="PAC" evidence="3">
    <location>
        <begin position="349"/>
        <end position="401"/>
    </location>
</feature>
<dbReference type="RefSeq" id="WP_155304437.1">
    <property type="nucleotide sequence ID" value="NZ_AP021875.1"/>
</dbReference>
<dbReference type="InterPro" id="IPR001610">
    <property type="entry name" value="PAC"/>
</dbReference>
<keyword evidence="1" id="KW-0175">Coiled coil</keyword>
<dbReference type="InterPro" id="IPR000014">
    <property type="entry name" value="PAS"/>
</dbReference>